<sequence length="86" mass="9620">MGQVVRTVLLGKSRHCGKRSYQLSTQRTVGVTTTRTIELVDFTGVTGVEAVLNNLYLVKPNMSAMVIDLASANWKKLDRLRGSRRR</sequence>
<name>A0A2P5VX00_GOSBA</name>
<dbReference type="EMBL" id="KZ670393">
    <property type="protein sequence ID" value="PPR83361.1"/>
    <property type="molecule type" value="Genomic_DNA"/>
</dbReference>
<evidence type="ECO:0000313" key="2">
    <source>
        <dbReference type="Proteomes" id="UP000239757"/>
    </source>
</evidence>
<organism evidence="1 2">
    <name type="scientific">Gossypium barbadense</name>
    <name type="common">Sea Island cotton</name>
    <name type="synonym">Hibiscus barbadensis</name>
    <dbReference type="NCBI Taxonomy" id="3634"/>
    <lineage>
        <taxon>Eukaryota</taxon>
        <taxon>Viridiplantae</taxon>
        <taxon>Streptophyta</taxon>
        <taxon>Embryophyta</taxon>
        <taxon>Tracheophyta</taxon>
        <taxon>Spermatophyta</taxon>
        <taxon>Magnoliopsida</taxon>
        <taxon>eudicotyledons</taxon>
        <taxon>Gunneridae</taxon>
        <taxon>Pentapetalae</taxon>
        <taxon>rosids</taxon>
        <taxon>malvids</taxon>
        <taxon>Malvales</taxon>
        <taxon>Malvaceae</taxon>
        <taxon>Malvoideae</taxon>
        <taxon>Gossypium</taxon>
    </lineage>
</organism>
<protein>
    <submittedName>
        <fullName evidence="1">Uncharacterized protein</fullName>
    </submittedName>
</protein>
<reference evidence="1 2" key="1">
    <citation type="submission" date="2015-01" db="EMBL/GenBank/DDBJ databases">
        <title>Genome of allotetraploid Gossypium barbadense reveals genomic plasticity and fiber elongation in cotton evolution.</title>
        <authorList>
            <person name="Chen X."/>
            <person name="Liu X."/>
            <person name="Zhao B."/>
            <person name="Zheng H."/>
            <person name="Hu Y."/>
            <person name="Lu G."/>
            <person name="Yang C."/>
            <person name="Chen J."/>
            <person name="Shan C."/>
            <person name="Zhang L."/>
            <person name="Zhou Y."/>
            <person name="Wang L."/>
            <person name="Guo W."/>
            <person name="Bai Y."/>
            <person name="Ruan J."/>
            <person name="Shangguan X."/>
            <person name="Mao Y."/>
            <person name="Jiang J."/>
            <person name="Zhu Y."/>
            <person name="Lei J."/>
            <person name="Kang H."/>
            <person name="Chen S."/>
            <person name="He X."/>
            <person name="Wang R."/>
            <person name="Wang Y."/>
            <person name="Chen J."/>
            <person name="Wang L."/>
            <person name="Yu S."/>
            <person name="Wang B."/>
            <person name="Wei J."/>
            <person name="Song S."/>
            <person name="Lu X."/>
            <person name="Gao Z."/>
            <person name="Gu W."/>
            <person name="Deng X."/>
            <person name="Ma D."/>
            <person name="Wang S."/>
            <person name="Liang W."/>
            <person name="Fang L."/>
            <person name="Cai C."/>
            <person name="Zhu X."/>
            <person name="Zhou B."/>
            <person name="Zhang Y."/>
            <person name="Chen Z."/>
            <person name="Xu S."/>
            <person name="Zhu R."/>
            <person name="Wang S."/>
            <person name="Zhang T."/>
            <person name="Zhao G."/>
        </authorList>
    </citation>
    <scope>NUCLEOTIDE SEQUENCE [LARGE SCALE GENOMIC DNA]</scope>
    <source>
        <strain evidence="2">cv. Xinhai21</strain>
        <tissue evidence="1">Leaf</tissue>
    </source>
</reference>
<dbReference type="Proteomes" id="UP000239757">
    <property type="component" value="Unassembled WGS sequence"/>
</dbReference>
<gene>
    <name evidence="1" type="ORF">GOBAR_AA37350</name>
</gene>
<evidence type="ECO:0000313" key="1">
    <source>
        <dbReference type="EMBL" id="PPR83361.1"/>
    </source>
</evidence>
<accession>A0A2P5VX00</accession>
<proteinExistence type="predicted"/>
<dbReference type="AlphaFoldDB" id="A0A2P5VX00"/>